<proteinExistence type="predicted"/>
<feature type="domain" description="PIN" evidence="1">
    <location>
        <begin position="41"/>
        <end position="128"/>
    </location>
</feature>
<protein>
    <submittedName>
        <fullName evidence="2">PIN domain-containing protein</fullName>
    </submittedName>
</protein>
<reference evidence="2 3" key="1">
    <citation type="submission" date="2019-04" db="EMBL/GenBank/DDBJ databases">
        <title>Geobacter oryzae sp. nov., ferric-reducing bacteria isolated from paddy soil.</title>
        <authorList>
            <person name="Xu Z."/>
            <person name="Masuda Y."/>
            <person name="Itoh H."/>
            <person name="Senoo K."/>
        </authorList>
    </citation>
    <scope>NUCLEOTIDE SEQUENCE [LARGE SCALE GENOMIC DNA]</scope>
    <source>
        <strain evidence="2 3">Red111</strain>
    </source>
</reference>
<evidence type="ECO:0000259" key="1">
    <source>
        <dbReference type="Pfam" id="PF01850"/>
    </source>
</evidence>
<name>A0A4S1CDS9_9BACT</name>
<organism evidence="2 3">
    <name type="scientific">Geomonas terrae</name>
    <dbReference type="NCBI Taxonomy" id="2562681"/>
    <lineage>
        <taxon>Bacteria</taxon>
        <taxon>Pseudomonadati</taxon>
        <taxon>Thermodesulfobacteriota</taxon>
        <taxon>Desulfuromonadia</taxon>
        <taxon>Geobacterales</taxon>
        <taxon>Geobacteraceae</taxon>
        <taxon>Geomonas</taxon>
    </lineage>
</organism>
<dbReference type="AlphaFoldDB" id="A0A4S1CDS9"/>
<keyword evidence="3" id="KW-1185">Reference proteome</keyword>
<dbReference type="InterPro" id="IPR002716">
    <property type="entry name" value="PIN_dom"/>
</dbReference>
<dbReference type="Pfam" id="PF01850">
    <property type="entry name" value="PIN"/>
    <property type="match status" value="1"/>
</dbReference>
<gene>
    <name evidence="2" type="ORF">E4633_12600</name>
</gene>
<dbReference type="SUPFAM" id="SSF88723">
    <property type="entry name" value="PIN domain-like"/>
    <property type="match status" value="1"/>
</dbReference>
<dbReference type="InterPro" id="IPR029060">
    <property type="entry name" value="PIN-like_dom_sf"/>
</dbReference>
<comment type="caution">
    <text evidence="2">The sequence shown here is derived from an EMBL/GenBank/DDBJ whole genome shotgun (WGS) entry which is preliminary data.</text>
</comment>
<accession>A0A4S1CDS9</accession>
<sequence length="193" mass="22054">MALISNIVNTFYRFSSIDTCAVWHLISCSRLYTVTCENGCEFVMSGFVEYECLYKPRKGTERNELRARLAREKKLNKFATVNMAIEDLQEVSRLEERRRLGRGELSAIAIAKKLNLGLTTDDRKAFRLAQEELPDPIRVQTIPQLLGWLLFIGVLTDGDVPNIIKEHTDLGGSHQSHFEEIYLEAMRCKLASN</sequence>
<evidence type="ECO:0000313" key="2">
    <source>
        <dbReference type="EMBL" id="TGU71180.1"/>
    </source>
</evidence>
<dbReference type="EMBL" id="SRSC01000003">
    <property type="protein sequence ID" value="TGU71180.1"/>
    <property type="molecule type" value="Genomic_DNA"/>
</dbReference>
<evidence type="ECO:0000313" key="3">
    <source>
        <dbReference type="Proteomes" id="UP000306416"/>
    </source>
</evidence>
<dbReference type="Proteomes" id="UP000306416">
    <property type="component" value="Unassembled WGS sequence"/>
</dbReference>